<sequence length="123" mass="14056">MVWINIIIRSTALFLNISIKSKYKIIILNPICIFTKLASIQQVNHHMKNWTLVTTERQISMFNKIILCFKTKQRKSLEQQYMIKSPNQTPPWPPPNGSILSSPKSAIRPDNPELTSTSTCGSL</sequence>
<feature type="region of interest" description="Disordered" evidence="1">
    <location>
        <begin position="80"/>
        <end position="123"/>
    </location>
</feature>
<protein>
    <submittedName>
        <fullName evidence="2">Uncharacterized protein</fullName>
    </submittedName>
</protein>
<evidence type="ECO:0000313" key="2">
    <source>
        <dbReference type="EMBL" id="TQE02808.1"/>
    </source>
</evidence>
<reference evidence="2 3" key="1">
    <citation type="journal article" date="2019" name="G3 (Bethesda)">
        <title>Sequencing of a Wild Apple (Malus baccata) Genome Unravels the Differences Between Cultivated and Wild Apple Species Regarding Disease Resistance and Cold Tolerance.</title>
        <authorList>
            <person name="Chen X."/>
        </authorList>
    </citation>
    <scope>NUCLEOTIDE SEQUENCE [LARGE SCALE GENOMIC DNA]</scope>
    <source>
        <strain evidence="3">cv. Shandingzi</strain>
        <tissue evidence="2">Leaves</tissue>
    </source>
</reference>
<accession>A0A540MVL9</accession>
<keyword evidence="3" id="KW-1185">Reference proteome</keyword>
<dbReference type="Proteomes" id="UP000315295">
    <property type="component" value="Unassembled WGS sequence"/>
</dbReference>
<feature type="compositionally biased region" description="Polar residues" evidence="1">
    <location>
        <begin position="113"/>
        <end position="123"/>
    </location>
</feature>
<gene>
    <name evidence="2" type="ORF">C1H46_011637</name>
</gene>
<name>A0A540MVL9_MALBA</name>
<evidence type="ECO:0000313" key="3">
    <source>
        <dbReference type="Proteomes" id="UP000315295"/>
    </source>
</evidence>
<dbReference type="EMBL" id="VIEB01000168">
    <property type="protein sequence ID" value="TQE02808.1"/>
    <property type="molecule type" value="Genomic_DNA"/>
</dbReference>
<dbReference type="AlphaFoldDB" id="A0A540MVL9"/>
<evidence type="ECO:0000256" key="1">
    <source>
        <dbReference type="SAM" id="MobiDB-lite"/>
    </source>
</evidence>
<comment type="caution">
    <text evidence="2">The sequence shown here is derived from an EMBL/GenBank/DDBJ whole genome shotgun (WGS) entry which is preliminary data.</text>
</comment>
<proteinExistence type="predicted"/>
<organism evidence="2 3">
    <name type="scientific">Malus baccata</name>
    <name type="common">Siberian crab apple</name>
    <name type="synonym">Pyrus baccata</name>
    <dbReference type="NCBI Taxonomy" id="106549"/>
    <lineage>
        <taxon>Eukaryota</taxon>
        <taxon>Viridiplantae</taxon>
        <taxon>Streptophyta</taxon>
        <taxon>Embryophyta</taxon>
        <taxon>Tracheophyta</taxon>
        <taxon>Spermatophyta</taxon>
        <taxon>Magnoliopsida</taxon>
        <taxon>eudicotyledons</taxon>
        <taxon>Gunneridae</taxon>
        <taxon>Pentapetalae</taxon>
        <taxon>rosids</taxon>
        <taxon>fabids</taxon>
        <taxon>Rosales</taxon>
        <taxon>Rosaceae</taxon>
        <taxon>Amygdaloideae</taxon>
        <taxon>Maleae</taxon>
        <taxon>Malus</taxon>
    </lineage>
</organism>